<dbReference type="GO" id="GO:0055085">
    <property type="term" value="P:transmembrane transport"/>
    <property type="evidence" value="ECO:0000318"/>
    <property type="project" value="GO_Central"/>
</dbReference>
<dbReference type="OMA" id="CPQDWPS"/>
<feature type="domain" description="ABC transporter" evidence="11">
    <location>
        <begin position="6"/>
        <end position="232"/>
    </location>
</feature>
<dbReference type="InterPro" id="IPR027417">
    <property type="entry name" value="P-loop_NTPase"/>
</dbReference>
<evidence type="ECO:0000256" key="4">
    <source>
        <dbReference type="ARBA" id="ARBA00022737"/>
    </source>
</evidence>
<dbReference type="CDD" id="cd03250">
    <property type="entry name" value="ABCC_MRP_domain1"/>
    <property type="match status" value="1"/>
</dbReference>
<dbReference type="VEuPathDB" id="FungiDB:KRP23_4180"/>
<dbReference type="eggNOG" id="KOG0054">
    <property type="taxonomic scope" value="Eukaryota"/>
</dbReference>
<dbReference type="InterPro" id="IPR017871">
    <property type="entry name" value="ABC_transporter-like_CS"/>
</dbReference>
<evidence type="ECO:0000256" key="6">
    <source>
        <dbReference type="ARBA" id="ARBA00022840"/>
    </source>
</evidence>
<dbReference type="PROSITE" id="PS50929">
    <property type="entry name" value="ABC_TM1F"/>
    <property type="match status" value="1"/>
</dbReference>
<evidence type="ECO:0000256" key="5">
    <source>
        <dbReference type="ARBA" id="ARBA00022741"/>
    </source>
</evidence>
<dbReference type="VEuPathDB" id="FungiDB:KRP22_2576"/>
<dbReference type="GO" id="GO:0016887">
    <property type="term" value="F:ATP hydrolysis activity"/>
    <property type="evidence" value="ECO:0007669"/>
    <property type="project" value="InterPro"/>
</dbReference>
<dbReference type="Pfam" id="PF00664">
    <property type="entry name" value="ABC_membrane"/>
    <property type="match status" value="1"/>
</dbReference>
<evidence type="ECO:0000256" key="1">
    <source>
        <dbReference type="ARBA" id="ARBA00004128"/>
    </source>
</evidence>
<feature type="domain" description="ABC transporter" evidence="11">
    <location>
        <begin position="618"/>
        <end position="855"/>
    </location>
</feature>
<feature type="region of interest" description="Disordered" evidence="9">
    <location>
        <begin position="865"/>
        <end position="887"/>
    </location>
</feature>
<keyword evidence="14" id="KW-1185">Reference proteome</keyword>
<dbReference type="InterPro" id="IPR003593">
    <property type="entry name" value="AAA+_ATPase"/>
</dbReference>
<dbReference type="PANTHER" id="PTHR24223:SF443">
    <property type="entry name" value="MULTIDRUG-RESISTANCE LIKE PROTEIN 1, ISOFORM I"/>
    <property type="match status" value="1"/>
</dbReference>
<feature type="transmembrane region" description="Helical" evidence="10">
    <location>
        <begin position="526"/>
        <end position="543"/>
    </location>
</feature>
<proteinExistence type="predicted"/>
<dbReference type="EMBL" id="DS568275">
    <property type="status" value="NOT_ANNOTATED_CDS"/>
    <property type="molecule type" value="Genomic_DNA"/>
</dbReference>
<evidence type="ECO:0000256" key="2">
    <source>
        <dbReference type="ARBA" id="ARBA00022448"/>
    </source>
</evidence>
<name>H3HA09_PHYRM</name>
<feature type="transmembrane region" description="Helical" evidence="10">
    <location>
        <begin position="409"/>
        <end position="430"/>
    </location>
</feature>
<dbReference type="CDD" id="cd18580">
    <property type="entry name" value="ABC_6TM_ABCC_D2"/>
    <property type="match status" value="1"/>
</dbReference>
<keyword evidence="8 10" id="KW-0472">Membrane</keyword>
<dbReference type="FunFam" id="3.40.50.300:FF:000997">
    <property type="entry name" value="Multidrug resistance-associated protein 1"/>
    <property type="match status" value="1"/>
</dbReference>
<evidence type="ECO:0000256" key="7">
    <source>
        <dbReference type="ARBA" id="ARBA00022989"/>
    </source>
</evidence>
<dbReference type="GO" id="GO:0005524">
    <property type="term" value="F:ATP binding"/>
    <property type="evidence" value="ECO:0007669"/>
    <property type="project" value="UniProtKB-KW"/>
</dbReference>
<dbReference type="SUPFAM" id="SSF90123">
    <property type="entry name" value="ABC transporter transmembrane region"/>
    <property type="match status" value="1"/>
</dbReference>
<dbReference type="InterPro" id="IPR050173">
    <property type="entry name" value="ABC_transporter_C-like"/>
</dbReference>
<accession>H3HA09</accession>
<dbReference type="VEuPathDB" id="FungiDB:KRP22_3436"/>
<feature type="transmembrane region" description="Helical" evidence="10">
    <location>
        <begin position="436"/>
        <end position="456"/>
    </location>
</feature>
<evidence type="ECO:0000313" key="14">
    <source>
        <dbReference type="Proteomes" id="UP000005238"/>
    </source>
</evidence>
<keyword evidence="3 10" id="KW-0812">Transmembrane</keyword>
<dbReference type="Gene3D" id="3.40.50.300">
    <property type="entry name" value="P-loop containing nucleotide triphosphate hydrolases"/>
    <property type="match status" value="2"/>
</dbReference>
<evidence type="ECO:0000259" key="12">
    <source>
        <dbReference type="PROSITE" id="PS50929"/>
    </source>
</evidence>
<dbReference type="Pfam" id="PF00005">
    <property type="entry name" value="ABC_tran"/>
    <property type="match status" value="2"/>
</dbReference>
<keyword evidence="5" id="KW-0547">Nucleotide-binding</keyword>
<dbReference type="PROSITE" id="PS00211">
    <property type="entry name" value="ABC_TRANSPORTER_1"/>
    <property type="match status" value="2"/>
</dbReference>
<dbReference type="InterPro" id="IPR003439">
    <property type="entry name" value="ABC_transporter-like_ATP-bd"/>
</dbReference>
<evidence type="ECO:0000256" key="9">
    <source>
        <dbReference type="SAM" id="MobiDB-lite"/>
    </source>
</evidence>
<dbReference type="STRING" id="164328.H3HA09"/>
<dbReference type="SUPFAM" id="SSF52540">
    <property type="entry name" value="P-loop containing nucleoside triphosphate hydrolases"/>
    <property type="match status" value="2"/>
</dbReference>
<dbReference type="PROSITE" id="PS50893">
    <property type="entry name" value="ABC_TRANSPORTER_2"/>
    <property type="match status" value="2"/>
</dbReference>
<evidence type="ECO:0000259" key="11">
    <source>
        <dbReference type="PROSITE" id="PS50893"/>
    </source>
</evidence>
<evidence type="ECO:0000256" key="3">
    <source>
        <dbReference type="ARBA" id="ARBA00022692"/>
    </source>
</evidence>
<feature type="domain" description="ABC transmembrane type-1" evidence="12">
    <location>
        <begin position="302"/>
        <end position="579"/>
    </location>
</feature>
<protein>
    <submittedName>
        <fullName evidence="13">Uncharacterized protein</fullName>
    </submittedName>
</protein>
<evidence type="ECO:0000256" key="10">
    <source>
        <dbReference type="SAM" id="Phobius"/>
    </source>
</evidence>
<dbReference type="EnsemblProtists" id="Phyra87720">
    <property type="protein sequence ID" value="Phyra87720"/>
    <property type="gene ID" value="Phyra87720"/>
</dbReference>
<dbReference type="FunFam" id="1.20.1560.10:FF:000063">
    <property type="entry name" value="Multidrug resistance protein ABC transporter"/>
    <property type="match status" value="1"/>
</dbReference>
<dbReference type="SMART" id="SM00382">
    <property type="entry name" value="AAA"/>
    <property type="match status" value="2"/>
</dbReference>
<comment type="subcellular location">
    <subcellularLocation>
        <location evidence="1">Vacuole membrane</location>
        <topology evidence="1">Multi-pass membrane protein</topology>
    </subcellularLocation>
</comment>
<reference evidence="13" key="2">
    <citation type="submission" date="2015-06" db="UniProtKB">
        <authorList>
            <consortium name="EnsemblProtists"/>
        </authorList>
    </citation>
    <scope>IDENTIFICATION</scope>
    <source>
        <strain evidence="13">Pr102</strain>
    </source>
</reference>
<dbReference type="HOGENOM" id="CLU_000604_27_9_1"/>
<evidence type="ECO:0000313" key="13">
    <source>
        <dbReference type="EnsemblProtists" id="Phyra87720"/>
    </source>
</evidence>
<dbReference type="AlphaFoldDB" id="H3HA09"/>
<dbReference type="FunCoup" id="H3HA09">
    <property type="interactions" value="7"/>
</dbReference>
<dbReference type="PANTHER" id="PTHR24223">
    <property type="entry name" value="ATP-BINDING CASSETTE SUB-FAMILY C"/>
    <property type="match status" value="1"/>
</dbReference>
<reference evidence="14" key="1">
    <citation type="journal article" date="2006" name="Science">
        <title>Phytophthora genome sequences uncover evolutionary origins and mechanisms of pathogenesis.</title>
        <authorList>
            <person name="Tyler B.M."/>
            <person name="Tripathy S."/>
            <person name="Zhang X."/>
            <person name="Dehal P."/>
            <person name="Jiang R.H."/>
            <person name="Aerts A."/>
            <person name="Arredondo F.D."/>
            <person name="Baxter L."/>
            <person name="Bensasson D."/>
            <person name="Beynon J.L."/>
            <person name="Chapman J."/>
            <person name="Damasceno C.M."/>
            <person name="Dorrance A.E."/>
            <person name="Dou D."/>
            <person name="Dickerman A.W."/>
            <person name="Dubchak I.L."/>
            <person name="Garbelotto M."/>
            <person name="Gijzen M."/>
            <person name="Gordon S.G."/>
            <person name="Govers F."/>
            <person name="Grunwald N.J."/>
            <person name="Huang W."/>
            <person name="Ivors K.L."/>
            <person name="Jones R.W."/>
            <person name="Kamoun S."/>
            <person name="Krampis K."/>
            <person name="Lamour K.H."/>
            <person name="Lee M.K."/>
            <person name="McDonald W.H."/>
            <person name="Medina M."/>
            <person name="Meijer H.J."/>
            <person name="Nordberg E.K."/>
            <person name="Maclean D.J."/>
            <person name="Ospina-Giraldo M.D."/>
            <person name="Morris P.F."/>
            <person name="Phuntumart V."/>
            <person name="Putnam N.H."/>
            <person name="Rash S."/>
            <person name="Rose J.K."/>
            <person name="Sakihama Y."/>
            <person name="Salamov A.A."/>
            <person name="Savidor A."/>
            <person name="Scheuring C.F."/>
            <person name="Smith B.M."/>
            <person name="Sobral B.W."/>
            <person name="Terry A."/>
            <person name="Torto-Alalibo T.A."/>
            <person name="Win J."/>
            <person name="Xu Z."/>
            <person name="Zhang H."/>
            <person name="Grigoriev I.V."/>
            <person name="Rokhsar D.S."/>
            <person name="Boore J.L."/>
        </authorList>
    </citation>
    <scope>NUCLEOTIDE SEQUENCE [LARGE SCALE GENOMIC DNA]</scope>
    <source>
        <strain evidence="14">Pr102</strain>
    </source>
</reference>
<dbReference type="Proteomes" id="UP000005238">
    <property type="component" value="Unassembled WGS sequence"/>
</dbReference>
<keyword evidence="6" id="KW-0067">ATP-binding</keyword>
<keyword evidence="4" id="KW-0677">Repeat</keyword>
<sequence>HDKAIISFQNADFQWVEDAPTPTLSDITFTLQPGTLTIVVGPVGSGKSSLVNAILGEMHQIRGTRSVQGDVAYASQQAWIQNQTVRDNILFGESYDAHHYRTVVTACQLLPDFEMLEQGDQTEIGERGINLSGGQKARVGIARAMYRARKFDFVVLDDPLSALDVHVANAVFSDGLAGIAQGTTRLLVLNSHYHLLQHADRVLVMSDGQIVGDGTLEQLQGEFSFLATSPRVKHADDAKETDQQSKQGSIEATLAADEGGNATKKTAKKLIVEEDRRVGSVRMKTYVNYLAASEWNGYVLTATILVLFTVAQVALFFCDWFLSQWSKGAIDLSQKNSMAVYVGIVVASLLLTFIRCAYYMEVCMRCSGKLHFNYIRKVLGAPVTTFFDVTPVGRILNRFSRDLDQVDNPLPYFSLWMMLYIFQMASAFIVCAAADPYVLILYIPVGYAFWFAIKLYQSSARELKRLDSISRSPFLNLVSETISGIETVRSYKMVEHFSSHCEELLNNNAKFFLLFHSASRWFAMRTDWLVSVIIAAVAVLAIATKSSLRAAVAGLGLTYAAHLTSSFQRMTTLTTQVENIMTCFERIAHYGSLNEEGYQREATSKDAIPPAWPQTGNIHFENVSMRYREDLPLVLKGVSFAVASGEKVGICGRTGSGKSSLMSVLFRVVEIPTSGRVLIDGVDVATITVHQLRSKLTIIPQDPMLFSGSLRMNLDPFAGKSDSELWEVLRKVHLSATVSTWGRGLDYEVAEKGENLSVGQRQLLCIARALIRDSKVIVMDEATANVDQESDKLIQQTMKESFGGGASTVLCIAHRIETIMDSDKILVLDAGEVVEYDTPSALLHVKGGVFQSLVESSKAVGRDTATSANYHEVKTPRASSALPFPDESRRNPLDTANLLSIATIWWLQPMLIRGYKSSLDEDRVWDLPEVDKARPLQQRFDAAYVGEAKKNSAKAEKKGAAAKRPNVNFALWQATKDTYVTALGCYL</sequence>
<dbReference type="FunFam" id="3.40.50.300:FF:000163">
    <property type="entry name" value="Multidrug resistance-associated protein member 4"/>
    <property type="match status" value="1"/>
</dbReference>
<dbReference type="InterPro" id="IPR036640">
    <property type="entry name" value="ABC1_TM_sf"/>
</dbReference>
<dbReference type="GO" id="GO:0140359">
    <property type="term" value="F:ABC-type transporter activity"/>
    <property type="evidence" value="ECO:0000318"/>
    <property type="project" value="GO_Central"/>
</dbReference>
<feature type="transmembrane region" description="Helical" evidence="10">
    <location>
        <begin position="295"/>
        <end position="318"/>
    </location>
</feature>
<evidence type="ECO:0000256" key="8">
    <source>
        <dbReference type="ARBA" id="ARBA00023136"/>
    </source>
</evidence>
<dbReference type="Gene3D" id="1.20.1560.10">
    <property type="entry name" value="ABC transporter type 1, transmembrane domain"/>
    <property type="match status" value="1"/>
</dbReference>
<dbReference type="InterPro" id="IPR044726">
    <property type="entry name" value="ABCC_6TM_D2"/>
</dbReference>
<dbReference type="VEuPathDB" id="FungiDB:KRP23_10539"/>
<keyword evidence="2" id="KW-0813">Transport</keyword>
<dbReference type="GO" id="GO:0005774">
    <property type="term" value="C:vacuolar membrane"/>
    <property type="evidence" value="ECO:0007669"/>
    <property type="project" value="UniProtKB-SubCell"/>
</dbReference>
<organism evidence="13 14">
    <name type="scientific">Phytophthora ramorum</name>
    <name type="common">Sudden oak death agent</name>
    <dbReference type="NCBI Taxonomy" id="164328"/>
    <lineage>
        <taxon>Eukaryota</taxon>
        <taxon>Sar</taxon>
        <taxon>Stramenopiles</taxon>
        <taxon>Oomycota</taxon>
        <taxon>Peronosporomycetes</taxon>
        <taxon>Peronosporales</taxon>
        <taxon>Peronosporaceae</taxon>
        <taxon>Phytophthora</taxon>
    </lineage>
</organism>
<dbReference type="CDD" id="cd03244">
    <property type="entry name" value="ABCC_MRP_domain2"/>
    <property type="match status" value="1"/>
</dbReference>
<dbReference type="InterPro" id="IPR011527">
    <property type="entry name" value="ABC1_TM_dom"/>
</dbReference>
<feature type="transmembrane region" description="Helical" evidence="10">
    <location>
        <begin position="339"/>
        <end position="360"/>
    </location>
</feature>
<dbReference type="InParanoid" id="H3HA09"/>
<keyword evidence="7 10" id="KW-1133">Transmembrane helix</keyword>